<feature type="transmembrane region" description="Helical" evidence="2">
    <location>
        <begin position="119"/>
        <end position="138"/>
    </location>
</feature>
<feature type="domain" description="DUF6534" evidence="3">
    <location>
        <begin position="166"/>
        <end position="247"/>
    </location>
</feature>
<comment type="caution">
    <text evidence="4">The sequence shown here is derived from an EMBL/GenBank/DDBJ whole genome shotgun (WGS) entry which is preliminary data.</text>
</comment>
<organism evidence="4 5">
    <name type="scientific">Mycena indigotica</name>
    <dbReference type="NCBI Taxonomy" id="2126181"/>
    <lineage>
        <taxon>Eukaryota</taxon>
        <taxon>Fungi</taxon>
        <taxon>Dikarya</taxon>
        <taxon>Basidiomycota</taxon>
        <taxon>Agaricomycotina</taxon>
        <taxon>Agaricomycetes</taxon>
        <taxon>Agaricomycetidae</taxon>
        <taxon>Agaricales</taxon>
        <taxon>Marasmiineae</taxon>
        <taxon>Mycenaceae</taxon>
        <taxon>Mycena</taxon>
    </lineage>
</organism>
<evidence type="ECO:0000313" key="4">
    <source>
        <dbReference type="EMBL" id="KAF7304208.1"/>
    </source>
</evidence>
<dbReference type="PANTHER" id="PTHR40465">
    <property type="entry name" value="CHROMOSOME 1, WHOLE GENOME SHOTGUN SEQUENCE"/>
    <property type="match status" value="1"/>
</dbReference>
<feature type="compositionally biased region" description="Basic and acidic residues" evidence="1">
    <location>
        <begin position="317"/>
        <end position="329"/>
    </location>
</feature>
<dbReference type="RefSeq" id="XP_037221180.1">
    <property type="nucleotide sequence ID" value="XM_037363259.1"/>
</dbReference>
<dbReference type="PANTHER" id="PTHR40465:SF1">
    <property type="entry name" value="DUF6534 DOMAIN-CONTAINING PROTEIN"/>
    <property type="match status" value="1"/>
</dbReference>
<evidence type="ECO:0000256" key="2">
    <source>
        <dbReference type="SAM" id="Phobius"/>
    </source>
</evidence>
<dbReference type="AlphaFoldDB" id="A0A8H6SS40"/>
<feature type="transmembrane region" description="Helical" evidence="2">
    <location>
        <begin position="6"/>
        <end position="27"/>
    </location>
</feature>
<reference evidence="4" key="1">
    <citation type="submission" date="2020-05" db="EMBL/GenBank/DDBJ databases">
        <title>Mycena genomes resolve the evolution of fungal bioluminescence.</title>
        <authorList>
            <person name="Tsai I.J."/>
        </authorList>
    </citation>
    <scope>NUCLEOTIDE SEQUENCE</scope>
    <source>
        <strain evidence="4">171206Taipei</strain>
    </source>
</reference>
<keyword evidence="2" id="KW-0812">Transmembrane</keyword>
<proteinExistence type="predicted"/>
<gene>
    <name evidence="4" type="ORF">MIND_00653000</name>
</gene>
<evidence type="ECO:0000259" key="3">
    <source>
        <dbReference type="Pfam" id="PF20152"/>
    </source>
</evidence>
<feature type="region of interest" description="Disordered" evidence="1">
    <location>
        <begin position="289"/>
        <end position="338"/>
    </location>
</feature>
<dbReference type="Proteomes" id="UP000636479">
    <property type="component" value="Unassembled WGS sequence"/>
</dbReference>
<dbReference type="Pfam" id="PF20152">
    <property type="entry name" value="DUF6534"/>
    <property type="match status" value="1"/>
</dbReference>
<accession>A0A8H6SS40</accession>
<dbReference type="OrthoDB" id="3203775at2759"/>
<dbReference type="GeneID" id="59345775"/>
<keyword evidence="2" id="KW-0472">Membrane</keyword>
<dbReference type="InterPro" id="IPR045339">
    <property type="entry name" value="DUF6534"/>
</dbReference>
<protein>
    <recommendedName>
        <fullName evidence="3">DUF6534 domain-containing protein</fullName>
    </recommendedName>
</protein>
<evidence type="ECO:0000313" key="5">
    <source>
        <dbReference type="Proteomes" id="UP000636479"/>
    </source>
</evidence>
<keyword evidence="2" id="KW-1133">Transmembrane helix</keyword>
<name>A0A8H6SS40_9AGAR</name>
<keyword evidence="5" id="KW-1185">Reference proteome</keyword>
<feature type="transmembrane region" description="Helical" evidence="2">
    <location>
        <begin position="158"/>
        <end position="178"/>
    </location>
</feature>
<feature type="transmembrane region" description="Helical" evidence="2">
    <location>
        <begin position="91"/>
        <end position="112"/>
    </location>
</feature>
<sequence>MAGLPSLNIITGPLLVGTWVSSLLYSAEVGQVIKYFRTFPDDDWQLKSFVLLCWLVDTVAAVEGYAAVYLYTITHASDAAYLSRQNWTFPLLSVTTGVVAALVQCFLVVRYLRFSRNFLFSLFLFLVIGLALTASIIASVVVSRYPLYTDRGRLERPATLWIVSQAVTDVIIALALLWEFRKARSVFCDTQSVLNRLARQTIQTGGATATVATATLVAYLVNKESNGIVPGDCIFHRAGLSNLNARKRLAPGISRSDEAITVTALHFHSDGAPLSELVPNGINVHHNAGANIDPEHGTRGKATLAPNRARSNAAGEARTESDSDRDDSVKGGVWFTKA</sequence>
<feature type="transmembrane region" description="Helical" evidence="2">
    <location>
        <begin position="48"/>
        <end position="71"/>
    </location>
</feature>
<evidence type="ECO:0000256" key="1">
    <source>
        <dbReference type="SAM" id="MobiDB-lite"/>
    </source>
</evidence>
<dbReference type="EMBL" id="JACAZF010000005">
    <property type="protein sequence ID" value="KAF7304208.1"/>
    <property type="molecule type" value="Genomic_DNA"/>
</dbReference>